<dbReference type="Gene3D" id="3.40.50.720">
    <property type="entry name" value="NAD(P)-binding Rossmann-like Domain"/>
    <property type="match status" value="1"/>
</dbReference>
<dbReference type="Proteomes" id="UP000541583">
    <property type="component" value="Unassembled WGS sequence"/>
</dbReference>
<dbReference type="InterPro" id="IPR051603">
    <property type="entry name" value="Zinc-ADH_QOR/CCCR"/>
</dbReference>
<dbReference type="PANTHER" id="PTHR44154">
    <property type="entry name" value="QUINONE OXIDOREDUCTASE"/>
    <property type="match status" value="1"/>
</dbReference>
<evidence type="ECO:0000259" key="2">
    <source>
        <dbReference type="SMART" id="SM00829"/>
    </source>
</evidence>
<name>A0ABR6PDI2_9SPHI</name>
<protein>
    <submittedName>
        <fullName evidence="3">NADPH:quinone reductase-like Zn-dependent oxidoreductase</fullName>
    </submittedName>
</protein>
<dbReference type="Pfam" id="PF13602">
    <property type="entry name" value="ADH_zinc_N_2"/>
    <property type="match status" value="1"/>
</dbReference>
<dbReference type="InterPro" id="IPR013154">
    <property type="entry name" value="ADH-like_N"/>
</dbReference>
<dbReference type="RefSeq" id="WP_076369653.1">
    <property type="nucleotide sequence ID" value="NZ_FTMG01000001.1"/>
</dbReference>
<dbReference type="Pfam" id="PF00107">
    <property type="entry name" value="ADH_zinc_N"/>
    <property type="match status" value="1"/>
</dbReference>
<dbReference type="CDD" id="cd05289">
    <property type="entry name" value="MDR_like_2"/>
    <property type="match status" value="1"/>
</dbReference>
<evidence type="ECO:0000313" key="3">
    <source>
        <dbReference type="EMBL" id="MBB6107799.1"/>
    </source>
</evidence>
<evidence type="ECO:0000256" key="1">
    <source>
        <dbReference type="ARBA" id="ARBA00022857"/>
    </source>
</evidence>
<sequence length="318" mass="33620">MENSKDKNINHAVRYDHFGHVDVLYITALPKQAPKDGEASVKIKTAGINPGEASIREGFLKKEYPSTFPSGQGTDFAGVIEELGAGVTKFKVGDEVIGFTNNRNSHAEYVVVSADQLVPRPANVSWEEAGGLFIVGSTAYAAVRAVSLKAGETVIISGAAGGVGSVAVQIAKKSGAIVIGIASESNHQWLKDHGIIPVAYKGNIGEHIKAALNGKNADAFIDLAGKGYVELAIKLGIPANRINTIIDFEAAEKYKVKTDGSDAAGNAKVLNELAGMVNDGDLEIPIAKTYPLNQVIEAYRELEQHHTHGKIVLIASAN</sequence>
<dbReference type="Pfam" id="PF08240">
    <property type="entry name" value="ADH_N"/>
    <property type="match status" value="1"/>
</dbReference>
<evidence type="ECO:0000313" key="4">
    <source>
        <dbReference type="Proteomes" id="UP000541583"/>
    </source>
</evidence>
<proteinExistence type="predicted"/>
<gene>
    <name evidence="3" type="ORF">HDF23_000529</name>
</gene>
<feature type="domain" description="Enoyl reductase (ER)" evidence="2">
    <location>
        <begin position="19"/>
        <end position="313"/>
    </location>
</feature>
<dbReference type="EMBL" id="JACHCB010000001">
    <property type="protein sequence ID" value="MBB6107799.1"/>
    <property type="molecule type" value="Genomic_DNA"/>
</dbReference>
<keyword evidence="1" id="KW-0521">NADP</keyword>
<dbReference type="SUPFAM" id="SSF51735">
    <property type="entry name" value="NAD(P)-binding Rossmann-fold domains"/>
    <property type="match status" value="1"/>
</dbReference>
<dbReference type="InterPro" id="IPR011032">
    <property type="entry name" value="GroES-like_sf"/>
</dbReference>
<reference evidence="3 4" key="1">
    <citation type="submission" date="2020-08" db="EMBL/GenBank/DDBJ databases">
        <title>Genomic Encyclopedia of Type Strains, Phase IV (KMG-V): Genome sequencing to study the core and pangenomes of soil and plant-associated prokaryotes.</title>
        <authorList>
            <person name="Whitman W."/>
        </authorList>
    </citation>
    <scope>NUCLEOTIDE SEQUENCE [LARGE SCALE GENOMIC DNA]</scope>
    <source>
        <strain evidence="3 4">ANJLi2</strain>
    </source>
</reference>
<dbReference type="PANTHER" id="PTHR44154:SF1">
    <property type="entry name" value="QUINONE OXIDOREDUCTASE"/>
    <property type="match status" value="1"/>
</dbReference>
<organism evidence="3 4">
    <name type="scientific">Mucilaginibacter lappiensis</name>
    <dbReference type="NCBI Taxonomy" id="354630"/>
    <lineage>
        <taxon>Bacteria</taxon>
        <taxon>Pseudomonadati</taxon>
        <taxon>Bacteroidota</taxon>
        <taxon>Sphingobacteriia</taxon>
        <taxon>Sphingobacteriales</taxon>
        <taxon>Sphingobacteriaceae</taxon>
        <taxon>Mucilaginibacter</taxon>
    </lineage>
</organism>
<dbReference type="Gene3D" id="3.90.180.10">
    <property type="entry name" value="Medium-chain alcohol dehydrogenases, catalytic domain"/>
    <property type="match status" value="1"/>
</dbReference>
<keyword evidence="4" id="KW-1185">Reference proteome</keyword>
<comment type="caution">
    <text evidence="3">The sequence shown here is derived from an EMBL/GenBank/DDBJ whole genome shotgun (WGS) entry which is preliminary data.</text>
</comment>
<dbReference type="SUPFAM" id="SSF50129">
    <property type="entry name" value="GroES-like"/>
    <property type="match status" value="1"/>
</dbReference>
<dbReference type="InterPro" id="IPR036291">
    <property type="entry name" value="NAD(P)-bd_dom_sf"/>
</dbReference>
<dbReference type="SMART" id="SM00829">
    <property type="entry name" value="PKS_ER"/>
    <property type="match status" value="1"/>
</dbReference>
<dbReference type="InterPro" id="IPR013149">
    <property type="entry name" value="ADH-like_C"/>
</dbReference>
<accession>A0ABR6PDI2</accession>
<dbReference type="InterPro" id="IPR020843">
    <property type="entry name" value="ER"/>
</dbReference>